<name>A0A9D2M128_9FIRM</name>
<dbReference type="SUPFAM" id="SSF56784">
    <property type="entry name" value="HAD-like"/>
    <property type="match status" value="1"/>
</dbReference>
<dbReference type="InterPro" id="IPR036412">
    <property type="entry name" value="HAD-like_sf"/>
</dbReference>
<evidence type="ECO:0000313" key="1">
    <source>
        <dbReference type="EMBL" id="HJB39446.1"/>
    </source>
</evidence>
<sequence>MKKYHAVLFDLDGTLVDSQRGILFCFEKTFSHFGITLNENQLRRYLGPPLRESFAEHLPAEQVEEAVTLYRDWYDQYGIAMSSPFEGVREMLNTLKEHQIITAVATSKTRTVAQKVLDYFDLSRYFDVIQGASEDRTLDTKTAVMQAVLADDALKGCTAVMVGDREHDLTGAKNCGIDAVGCTYGYAQPGELEAGETVYLAKSPEDLTSWLLDFCFGKGEMER</sequence>
<gene>
    <name evidence="1" type="ORF">H9943_03510</name>
</gene>
<dbReference type="Proteomes" id="UP000824209">
    <property type="component" value="Unassembled WGS sequence"/>
</dbReference>
<comment type="caution">
    <text evidence="1">The sequence shown here is derived from an EMBL/GenBank/DDBJ whole genome shotgun (WGS) entry which is preliminary data.</text>
</comment>
<organism evidence="1 2">
    <name type="scientific">Candidatus Ruthenibacterium avium</name>
    <dbReference type="NCBI Taxonomy" id="2838751"/>
    <lineage>
        <taxon>Bacteria</taxon>
        <taxon>Bacillati</taxon>
        <taxon>Bacillota</taxon>
        <taxon>Clostridia</taxon>
        <taxon>Eubacteriales</taxon>
        <taxon>Oscillospiraceae</taxon>
        <taxon>Ruthenibacterium</taxon>
    </lineage>
</organism>
<dbReference type="NCBIfam" id="TIGR01549">
    <property type="entry name" value="HAD-SF-IA-v1"/>
    <property type="match status" value="1"/>
</dbReference>
<dbReference type="GO" id="GO:0004713">
    <property type="term" value="F:protein tyrosine kinase activity"/>
    <property type="evidence" value="ECO:0007669"/>
    <property type="project" value="TreeGrafter"/>
</dbReference>
<dbReference type="InterPro" id="IPR006439">
    <property type="entry name" value="HAD-SF_hydro_IA"/>
</dbReference>
<protein>
    <submittedName>
        <fullName evidence="1">HAD-IA family hydrolase</fullName>
    </submittedName>
</protein>
<dbReference type="PANTHER" id="PTHR43434:SF20">
    <property type="entry name" value="5'-NUCLEOTIDASE"/>
    <property type="match status" value="1"/>
</dbReference>
<dbReference type="InterPro" id="IPR023214">
    <property type="entry name" value="HAD_sf"/>
</dbReference>
<reference evidence="1" key="1">
    <citation type="journal article" date="2021" name="PeerJ">
        <title>Extensive microbial diversity within the chicken gut microbiome revealed by metagenomics and culture.</title>
        <authorList>
            <person name="Gilroy R."/>
            <person name="Ravi A."/>
            <person name="Getino M."/>
            <person name="Pursley I."/>
            <person name="Horton D.L."/>
            <person name="Alikhan N.F."/>
            <person name="Baker D."/>
            <person name="Gharbi K."/>
            <person name="Hall N."/>
            <person name="Watson M."/>
            <person name="Adriaenssens E.M."/>
            <person name="Foster-Nyarko E."/>
            <person name="Jarju S."/>
            <person name="Secka A."/>
            <person name="Antonio M."/>
            <person name="Oren A."/>
            <person name="Chaudhuri R.R."/>
            <person name="La Ragione R."/>
            <person name="Hildebrand F."/>
            <person name="Pallen M.J."/>
        </authorList>
    </citation>
    <scope>NUCLEOTIDE SEQUENCE</scope>
    <source>
        <strain evidence="1">ChiBcec8-14828</strain>
    </source>
</reference>
<dbReference type="Gene3D" id="1.10.150.240">
    <property type="entry name" value="Putative phosphatase, domain 2"/>
    <property type="match status" value="1"/>
</dbReference>
<reference evidence="1" key="2">
    <citation type="submission" date="2021-04" db="EMBL/GenBank/DDBJ databases">
        <authorList>
            <person name="Gilroy R."/>
        </authorList>
    </citation>
    <scope>NUCLEOTIDE SEQUENCE</scope>
    <source>
        <strain evidence="1">ChiBcec8-14828</strain>
    </source>
</reference>
<proteinExistence type="predicted"/>
<dbReference type="GO" id="GO:0005829">
    <property type="term" value="C:cytosol"/>
    <property type="evidence" value="ECO:0007669"/>
    <property type="project" value="TreeGrafter"/>
</dbReference>
<dbReference type="AlphaFoldDB" id="A0A9D2M128"/>
<dbReference type="InterPro" id="IPR041492">
    <property type="entry name" value="HAD_2"/>
</dbReference>
<evidence type="ECO:0000313" key="2">
    <source>
        <dbReference type="Proteomes" id="UP000824209"/>
    </source>
</evidence>
<dbReference type="PANTHER" id="PTHR43434">
    <property type="entry name" value="PHOSPHOGLYCOLATE PHOSPHATASE"/>
    <property type="match status" value="1"/>
</dbReference>
<keyword evidence="1" id="KW-0378">Hydrolase</keyword>
<accession>A0A9D2M128</accession>
<dbReference type="Pfam" id="PF13419">
    <property type="entry name" value="HAD_2"/>
    <property type="match status" value="1"/>
</dbReference>
<dbReference type="EMBL" id="DWYA01000035">
    <property type="protein sequence ID" value="HJB39446.1"/>
    <property type="molecule type" value="Genomic_DNA"/>
</dbReference>
<dbReference type="GO" id="GO:0016787">
    <property type="term" value="F:hydrolase activity"/>
    <property type="evidence" value="ECO:0007669"/>
    <property type="project" value="UniProtKB-KW"/>
</dbReference>
<dbReference type="InterPro" id="IPR023198">
    <property type="entry name" value="PGP-like_dom2"/>
</dbReference>
<dbReference type="Gene3D" id="3.40.50.1000">
    <property type="entry name" value="HAD superfamily/HAD-like"/>
    <property type="match status" value="1"/>
</dbReference>
<dbReference type="InterPro" id="IPR050155">
    <property type="entry name" value="HAD-like_hydrolase_sf"/>
</dbReference>